<name>A0ABV7R9I4_9NEIS</name>
<dbReference type="RefSeq" id="WP_386087994.1">
    <property type="nucleotide sequence ID" value="NZ_JBHRXN010000006.1"/>
</dbReference>
<organism evidence="1 2">
    <name type="scientific">Vogesella facilis</name>
    <dbReference type="NCBI Taxonomy" id="1655232"/>
    <lineage>
        <taxon>Bacteria</taxon>
        <taxon>Pseudomonadati</taxon>
        <taxon>Pseudomonadota</taxon>
        <taxon>Betaproteobacteria</taxon>
        <taxon>Neisseriales</taxon>
        <taxon>Chromobacteriaceae</taxon>
        <taxon>Vogesella</taxon>
    </lineage>
</organism>
<comment type="caution">
    <text evidence="1">The sequence shown here is derived from an EMBL/GenBank/DDBJ whole genome shotgun (WGS) entry which is preliminary data.</text>
</comment>
<keyword evidence="2" id="KW-1185">Reference proteome</keyword>
<evidence type="ECO:0000313" key="2">
    <source>
        <dbReference type="Proteomes" id="UP001595741"/>
    </source>
</evidence>
<gene>
    <name evidence="1" type="ORF">ACFOLG_02395</name>
</gene>
<evidence type="ECO:0008006" key="3">
    <source>
        <dbReference type="Google" id="ProtNLM"/>
    </source>
</evidence>
<proteinExistence type="predicted"/>
<dbReference type="Proteomes" id="UP001595741">
    <property type="component" value="Unassembled WGS sequence"/>
</dbReference>
<sequence>MKHYQDTETGMIHAFEDDYDPFTANNRNIPKTLTETIKPKPDDSHIWYQEDWIKQENAPPGYTPPISSVPSYNPAWMAHLRPYTAIHRDTNAGLNITFDQINANSYDGSQLANVVAILPLGNKSGIPALVSYDGAIAIPQCEDFPSKADGVRKLNEVLCSLLLGGIHTEVLHSEALVVGALYEKKSLFAYIPSLHSSLRLNWAAPTDRLQPLMYPRVLMVSDMHKALHQGQQVVRAIGNFSPLFLLSGYTAMVYRNNSDALNNLWIAVEQLTEHLWAEQYEKNKHNFPARVARCHAKVAKAIRSDQIKAKQRQLRLAKIISKDCHKVLELARITRNDLVHRGIVPASQHIELLWRTLPELLEVASGVEHLGLRMLGGGMVDNWGIPPRTNFDEWVELANNLL</sequence>
<accession>A0ABV7R9I4</accession>
<dbReference type="EMBL" id="JBHRXN010000006">
    <property type="protein sequence ID" value="MFC3531026.1"/>
    <property type="molecule type" value="Genomic_DNA"/>
</dbReference>
<evidence type="ECO:0000313" key="1">
    <source>
        <dbReference type="EMBL" id="MFC3531026.1"/>
    </source>
</evidence>
<reference evidence="2" key="1">
    <citation type="journal article" date="2019" name="Int. J. Syst. Evol. Microbiol.">
        <title>The Global Catalogue of Microorganisms (GCM) 10K type strain sequencing project: providing services to taxonomists for standard genome sequencing and annotation.</title>
        <authorList>
            <consortium name="The Broad Institute Genomics Platform"/>
            <consortium name="The Broad Institute Genome Sequencing Center for Infectious Disease"/>
            <person name="Wu L."/>
            <person name="Ma J."/>
        </authorList>
    </citation>
    <scope>NUCLEOTIDE SEQUENCE [LARGE SCALE GENOMIC DNA]</scope>
    <source>
        <strain evidence="2">KCTC 42742</strain>
    </source>
</reference>
<protein>
    <recommendedName>
        <fullName evidence="3">Apea-like HEPN domain-containing protein</fullName>
    </recommendedName>
</protein>